<evidence type="ECO:0000256" key="3">
    <source>
        <dbReference type="ARBA" id="ARBA00022448"/>
    </source>
</evidence>
<evidence type="ECO:0000256" key="5">
    <source>
        <dbReference type="ARBA" id="ARBA00022824"/>
    </source>
</evidence>
<dbReference type="InterPro" id="IPR058580">
    <property type="entry name" value="DUF2828"/>
</dbReference>
<dbReference type="Pfam" id="PF25043">
    <property type="entry name" value="DUF7788"/>
    <property type="match status" value="2"/>
</dbReference>
<feature type="domain" description="DUF2828" evidence="13">
    <location>
        <begin position="788"/>
        <end position="1199"/>
    </location>
</feature>
<comment type="similarity">
    <text evidence="2">Belongs to the ERD2 family.</text>
</comment>
<feature type="transmembrane region" description="Helical" evidence="12">
    <location>
        <begin position="402"/>
        <end position="425"/>
    </location>
</feature>
<feature type="region of interest" description="Disordered" evidence="11">
    <location>
        <begin position="1720"/>
        <end position="1746"/>
    </location>
</feature>
<keyword evidence="16" id="KW-1185">Reference proteome</keyword>
<keyword evidence="8 12" id="KW-1133">Transmembrane helix</keyword>
<dbReference type="PRINTS" id="PR00660">
    <property type="entry name" value="ERLUMENR"/>
</dbReference>
<feature type="region of interest" description="Disordered" evidence="11">
    <location>
        <begin position="600"/>
        <end position="635"/>
    </location>
</feature>
<feature type="compositionally biased region" description="Basic and acidic residues" evidence="11">
    <location>
        <begin position="1935"/>
        <end position="1945"/>
    </location>
</feature>
<evidence type="ECO:0000256" key="11">
    <source>
        <dbReference type="SAM" id="MobiDB-lite"/>
    </source>
</evidence>
<dbReference type="PANTHER" id="PTHR31373">
    <property type="entry name" value="OS06G0652100 PROTEIN"/>
    <property type="match status" value="1"/>
</dbReference>
<feature type="region of interest" description="Disordered" evidence="11">
    <location>
        <begin position="142"/>
        <end position="221"/>
    </location>
</feature>
<proteinExistence type="inferred from homology"/>
<evidence type="ECO:0000256" key="9">
    <source>
        <dbReference type="ARBA" id="ARBA00023136"/>
    </source>
</evidence>
<evidence type="ECO:0000313" key="15">
    <source>
        <dbReference type="EMBL" id="CAK0824406.1"/>
    </source>
</evidence>
<evidence type="ECO:0000256" key="8">
    <source>
        <dbReference type="ARBA" id="ARBA00022989"/>
    </source>
</evidence>
<feature type="compositionally biased region" description="Basic and acidic residues" evidence="11">
    <location>
        <begin position="59"/>
        <end position="75"/>
    </location>
</feature>
<comment type="subcellular location">
    <subcellularLocation>
        <location evidence="1">Endoplasmic reticulum membrane</location>
        <topology evidence="1">Multi-pass membrane protein</topology>
    </subcellularLocation>
</comment>
<dbReference type="InterPro" id="IPR000133">
    <property type="entry name" value="ER_ret_rcpt"/>
</dbReference>
<evidence type="ECO:0000256" key="6">
    <source>
        <dbReference type="ARBA" id="ARBA00022892"/>
    </source>
</evidence>
<comment type="caution">
    <text evidence="15">The sequence shown here is derived from an EMBL/GenBank/DDBJ whole genome shotgun (WGS) entry which is preliminary data.</text>
</comment>
<keyword evidence="9 12" id="KW-0472">Membrane</keyword>
<evidence type="ECO:0000256" key="2">
    <source>
        <dbReference type="ARBA" id="ARBA00010120"/>
    </source>
</evidence>
<keyword evidence="10" id="KW-0675">Receptor</keyword>
<feature type="region of interest" description="Disordered" evidence="11">
    <location>
        <begin position="59"/>
        <end position="78"/>
    </location>
</feature>
<feature type="transmembrane region" description="Helical" evidence="12">
    <location>
        <begin position="437"/>
        <end position="457"/>
    </location>
</feature>
<evidence type="ECO:0000256" key="7">
    <source>
        <dbReference type="ARBA" id="ARBA00022927"/>
    </source>
</evidence>
<feature type="domain" description="DUF7788" evidence="14">
    <location>
        <begin position="1201"/>
        <end position="1295"/>
    </location>
</feature>
<feature type="transmembrane region" description="Helical" evidence="12">
    <location>
        <begin position="378"/>
        <end position="395"/>
    </location>
</feature>
<evidence type="ECO:0008006" key="17">
    <source>
        <dbReference type="Google" id="ProtNLM"/>
    </source>
</evidence>
<feature type="transmembrane region" description="Helical" evidence="12">
    <location>
        <begin position="464"/>
        <end position="487"/>
    </location>
</feature>
<dbReference type="Proteomes" id="UP001189429">
    <property type="component" value="Unassembled WGS sequence"/>
</dbReference>
<evidence type="ECO:0000256" key="4">
    <source>
        <dbReference type="ARBA" id="ARBA00022692"/>
    </source>
</evidence>
<evidence type="ECO:0000256" key="12">
    <source>
        <dbReference type="SAM" id="Phobius"/>
    </source>
</evidence>
<feature type="non-terminal residue" evidence="15">
    <location>
        <position position="1"/>
    </location>
</feature>
<feature type="domain" description="DUF7788" evidence="14">
    <location>
        <begin position="1434"/>
        <end position="1526"/>
    </location>
</feature>
<gene>
    <name evidence="15" type="ORF">PCOR1329_LOCUS24826</name>
</gene>
<dbReference type="EMBL" id="CAUYUJ010008591">
    <property type="protein sequence ID" value="CAK0824406.1"/>
    <property type="molecule type" value="Genomic_DNA"/>
</dbReference>
<name>A0ABN9S0Q0_9DINO</name>
<keyword evidence="7" id="KW-0653">Protein transport</keyword>
<dbReference type="PANTHER" id="PTHR31373:SF27">
    <property type="entry name" value="TROVE DOMAIN-CONTAINING PROTEIN"/>
    <property type="match status" value="1"/>
</dbReference>
<evidence type="ECO:0000313" key="16">
    <source>
        <dbReference type="Proteomes" id="UP001189429"/>
    </source>
</evidence>
<dbReference type="InterPro" id="IPR056690">
    <property type="entry name" value="DUF7788"/>
</dbReference>
<keyword evidence="3" id="KW-0813">Transport</keyword>
<dbReference type="Pfam" id="PF11443">
    <property type="entry name" value="DUF2828"/>
    <property type="match status" value="1"/>
</dbReference>
<organism evidence="15 16">
    <name type="scientific">Prorocentrum cordatum</name>
    <dbReference type="NCBI Taxonomy" id="2364126"/>
    <lineage>
        <taxon>Eukaryota</taxon>
        <taxon>Sar</taxon>
        <taxon>Alveolata</taxon>
        <taxon>Dinophyceae</taxon>
        <taxon>Prorocentrales</taxon>
        <taxon>Prorocentraceae</taxon>
        <taxon>Prorocentrum</taxon>
    </lineage>
</organism>
<feature type="region of interest" description="Disordered" evidence="11">
    <location>
        <begin position="1876"/>
        <end position="1945"/>
    </location>
</feature>
<evidence type="ECO:0000256" key="10">
    <source>
        <dbReference type="ARBA" id="ARBA00023170"/>
    </source>
</evidence>
<accession>A0ABN9S0Q0</accession>
<evidence type="ECO:0000256" key="1">
    <source>
        <dbReference type="ARBA" id="ARBA00004477"/>
    </source>
</evidence>
<dbReference type="InterPro" id="IPR011205">
    <property type="entry name" value="UCP015417_vWA"/>
</dbReference>
<keyword evidence="6" id="KW-0931">ER-Golgi transport</keyword>
<evidence type="ECO:0000259" key="14">
    <source>
        <dbReference type="Pfam" id="PF25043"/>
    </source>
</evidence>
<sequence>ERLAAAEAELAELRPALAECRRQVEDLCAAEMQHADERRVAAQAGSALEAERLERQRDAEALRRQQGEAAREKAEWQGGGQLVAEVQAATGRADSLQGELQTAQAEVSRLLGSAQDVVRRYEDESARRLELEERVLTLEEKLKNRGQKARGDVETARQREQRALQAKQQAEDLYRHRDDGDREAHRRAEDAEQRALAAAGGERRRRARGPGMQGAQGNASAASRAIQSAVQGIANRSSRSSLATHVKNAATQAGDKISQAVTKAQEGGYFEPICTERHVSVRYYSWDAFQLVGDFTHLLALLLCLAVILRESGTEGVSFKTHLLFLLAYTTRFSNILFCEQSIFIILYKVLLWTATLKIVVLMWVLGSRDDTKDTLPLAVILIPTCVMTVVLGVYSVDDRGLLVEILWIFSTNLEAVTMLPQYIYCYRDEDNTSPVVTAYVLAMGGYRMIFGLSWAYHYLVMPYYLDMSSFFSGILGIVFFCDYLLFKVARRSTLSHVCIQVDDTIREAEEAAVNIVQFGDVVPSLGHDSLAPPPEKFGRGSGTSEIELCSDVAGLGPQGIGVEYHRPGLPRRCAQEAGIPFERATSAEADLARLRAELSVHEREQQRSRAAAAGAHAAPPQPSRLPAPRADLSEASTSTIEITQGWVGFQAQQAHQPLPARAAGGRRGCPAPRSAFMAAAAAAAAPPLGLCGPSELRVPRLRQCDSGLSCKEAFRVAATGAPEAPLRDRVDAQRRRTVRAVLARCGLVRECGGRRDVAALVAEFLGGGSGALRGCDLLLLGGGRGGAAAHASSRGRNVDFLFKAVPKTGPSRAATAKLEGLLEDAWQEDPEVCLRLVFHLGAARKGKQDRWSFYDAMLWLWAKSPATVLQNLQHVEPAIYWKALLEILARICEGGQLALERDVVMYQAYAHQRPRLLAQDAAAPPVNEDAPGWRYTYSQGEDDGRLGLRVACGDWVQLPPETSEGWTAQAVGNGQNSGNRKVGNCGWQPRTRLEQAENAVRRFDGDPLYRALHLRVAALFADRLAADERSVQAGKRASLVGKWAPLLDKSFDRRTLVAESIARMLYPPHLPEFAELTEQHYSYRARLKYAALLNELREHRREPARLMNAGRWSEIRYKSVPGTCMKVCAPLFMKHDAERFQAYLEFQLEKRKGRKIHAGAAQPHELMRTALVGREIQAGVAELQWRSLVADVRKGAQLRSCVAVCDMSESMMAVAAMDLPSCAKAGAERLWWDDVTPARGALRCLDVAMALSLVLSEVSAEPFCHKVLTFEDSVTMVNLGADTSSVARRAQVLRRRHQEALDSQRRHPSDYVTVRGCRGASGVLNGPYSFIGKVNRHPVYARGSASIRFDAAGSKWVLALRRPPSSASAPLQPFTCPVASGSRGDVLPRGGQWVQEDTGATCQVFEGRKPMALSAHLYDVFKALLELPEPPEKVFVFSAMAFSAAAERGSGPGTLRGADGAKLTVFQAAEELFRKAGKAMPEVIFWNLGGCGQGVPVVATQPGAVLVSGFSAALVKDILASGAVDPLALVAQVASEPLFAPLALPAHAERAVRECLALEGRSARDPEAPRVEHAFAEGEEWEMVQLAPEVEAAAVEAAAPRRPPLRSVRGVRRVREAGDVDAAEDALLALIGKGGSRAKEARSVLSVAVAGRLGMRARVWLDVEHAEGGRLGVLAVTVSARAPEAQLRQELAALLLPAVDALLRRVVRRPEEAARRREAFESGEWFQRRPRRHHPPGPRVQNADGELPYREQLELFDPKRRQSSAAEGPAEGPFLPEEEVVPAMLAGLEGAARAAVVEAASDRRSWPAFHGPRISYTPLPRDVAAEKAARAAAAAAVWRRVAKIRGVQWAQVQQRRPATSQWTVAVLEEEARTWGNLGTGQGAPADGAREAGPQLLELPPAARGRGGGSRSTSPRLDPAKRALRQGAKQRQLSRQRDRDAKAEP</sequence>
<feature type="compositionally biased region" description="Basic and acidic residues" evidence="11">
    <location>
        <begin position="169"/>
        <end position="193"/>
    </location>
</feature>
<feature type="transmembrane region" description="Helical" evidence="12">
    <location>
        <begin position="346"/>
        <end position="366"/>
    </location>
</feature>
<feature type="compositionally biased region" description="Basic and acidic residues" evidence="11">
    <location>
        <begin position="142"/>
        <end position="162"/>
    </location>
</feature>
<keyword evidence="4 12" id="KW-0812">Transmembrane</keyword>
<protein>
    <recommendedName>
        <fullName evidence="17">ER lumen protein-retaining receptor</fullName>
    </recommendedName>
</protein>
<keyword evidence="5" id="KW-0256">Endoplasmic reticulum</keyword>
<evidence type="ECO:0000259" key="13">
    <source>
        <dbReference type="Pfam" id="PF11443"/>
    </source>
</evidence>
<reference evidence="15" key="1">
    <citation type="submission" date="2023-10" db="EMBL/GenBank/DDBJ databases">
        <authorList>
            <person name="Chen Y."/>
            <person name="Shah S."/>
            <person name="Dougan E. K."/>
            <person name="Thang M."/>
            <person name="Chan C."/>
        </authorList>
    </citation>
    <scope>NUCLEOTIDE SEQUENCE [LARGE SCALE GENOMIC DNA]</scope>
</reference>
<dbReference type="Pfam" id="PF00810">
    <property type="entry name" value="ER_lumen_recept"/>
    <property type="match status" value="1"/>
</dbReference>